<comment type="caution">
    <text evidence="1">The sequence shown here is derived from an EMBL/GenBank/DDBJ whole genome shotgun (WGS) entry which is preliminary data.</text>
</comment>
<evidence type="ECO:0000313" key="1">
    <source>
        <dbReference type="EMBL" id="RRJ64301.1"/>
    </source>
</evidence>
<keyword evidence="2" id="KW-1185">Reference proteome</keyword>
<dbReference type="Gene3D" id="1.10.10.10">
    <property type="entry name" value="Winged helix-like DNA-binding domain superfamily/Winged helix DNA-binding domain"/>
    <property type="match status" value="1"/>
</dbReference>
<reference evidence="1 2" key="1">
    <citation type="submission" date="2018-11" db="EMBL/GenBank/DDBJ databases">
        <title>Genome sequencing of Paenibacillus sp. KCOM 3021 (= ChDC PVNT-B20).</title>
        <authorList>
            <person name="Kook J.-K."/>
            <person name="Park S.-N."/>
            <person name="Lim Y.K."/>
        </authorList>
    </citation>
    <scope>NUCLEOTIDE SEQUENCE [LARGE SCALE GENOMIC DNA]</scope>
    <source>
        <strain evidence="1 2">KCOM 3021</strain>
    </source>
</reference>
<dbReference type="AlphaFoldDB" id="A0A3P3U1T7"/>
<gene>
    <name evidence="1" type="ORF">EHV15_16235</name>
</gene>
<proteinExistence type="predicted"/>
<organism evidence="1 2">
    <name type="scientific">Paenibacillus oralis</name>
    <dbReference type="NCBI Taxonomy" id="2490856"/>
    <lineage>
        <taxon>Bacteria</taxon>
        <taxon>Bacillati</taxon>
        <taxon>Bacillota</taxon>
        <taxon>Bacilli</taxon>
        <taxon>Bacillales</taxon>
        <taxon>Paenibacillaceae</taxon>
        <taxon>Paenibacillus</taxon>
    </lineage>
</organism>
<evidence type="ECO:0000313" key="2">
    <source>
        <dbReference type="Proteomes" id="UP000267017"/>
    </source>
</evidence>
<dbReference type="Proteomes" id="UP000267017">
    <property type="component" value="Unassembled WGS sequence"/>
</dbReference>
<dbReference type="InterPro" id="IPR036388">
    <property type="entry name" value="WH-like_DNA-bd_sf"/>
</dbReference>
<dbReference type="EMBL" id="RRCN01000001">
    <property type="protein sequence ID" value="RRJ64301.1"/>
    <property type="molecule type" value="Genomic_DNA"/>
</dbReference>
<dbReference type="OrthoDB" id="9788770at2"/>
<protein>
    <submittedName>
        <fullName evidence="1">ArsR family transcriptional regulator</fullName>
    </submittedName>
</protein>
<dbReference type="InterPro" id="IPR036390">
    <property type="entry name" value="WH_DNA-bd_sf"/>
</dbReference>
<name>A0A3P3U1T7_9BACL</name>
<accession>A0A3P3U1T7</accession>
<sequence length="188" mass="22045">MHMEIKELKTLEEIRIYSDPYRMQIMNEFQRLNRPATIKEVADAMREVPAKVYYHAKKLESIGLLQLVDTKLINGITAKYYKPFKGQINIKKSELDETIVQVFQSETEKLLSHLYDESKQHFLKASRLAPPSAHLTSPSVFLTKEKAEELFQWVNEFCEQHQDDKKSPEAERYEIFFTIAKNSDSSKK</sequence>
<dbReference type="SUPFAM" id="SSF46785">
    <property type="entry name" value="Winged helix' DNA-binding domain"/>
    <property type="match status" value="1"/>
</dbReference>